<proteinExistence type="predicted"/>
<dbReference type="InterPro" id="IPR050595">
    <property type="entry name" value="Bact_response_regulator"/>
</dbReference>
<dbReference type="PROSITE" id="PS50930">
    <property type="entry name" value="HTH_LYTTR"/>
    <property type="match status" value="1"/>
</dbReference>
<dbReference type="PANTHER" id="PTHR44591">
    <property type="entry name" value="STRESS RESPONSE REGULATOR PROTEIN 1"/>
    <property type="match status" value="1"/>
</dbReference>
<reference evidence="5 6" key="1">
    <citation type="journal article" date="2014" name="Int. J. Syst. Evol. Microbiol.">
        <title>Phaeodactylibacter xiamenensis gen. nov., sp. nov., a member of the family Saprospiraceae isolated from the marine alga Phaeodactylum tricornutum.</title>
        <authorList>
            <person name="Chen Z.Jr."/>
            <person name="Lei X."/>
            <person name="Lai Q."/>
            <person name="Li Y."/>
            <person name="Zhang B."/>
            <person name="Zhang J."/>
            <person name="Zhang H."/>
            <person name="Yang L."/>
            <person name="Zheng W."/>
            <person name="Tian Y."/>
            <person name="Yu Z."/>
            <person name="Xu H.Jr."/>
            <person name="Zheng T."/>
        </authorList>
    </citation>
    <scope>NUCLEOTIDE SEQUENCE [LARGE SCALE GENOMIC DNA]</scope>
    <source>
        <strain evidence="5 6">KD52</strain>
    </source>
</reference>
<dbReference type="PROSITE" id="PS50110">
    <property type="entry name" value="RESPONSE_REGULATORY"/>
    <property type="match status" value="1"/>
</dbReference>
<dbReference type="PANTHER" id="PTHR44591:SF3">
    <property type="entry name" value="RESPONSE REGULATORY DOMAIN-CONTAINING PROTEIN"/>
    <property type="match status" value="1"/>
</dbReference>
<dbReference type="Gene3D" id="2.40.50.1020">
    <property type="entry name" value="LytTr DNA-binding domain"/>
    <property type="match status" value="1"/>
</dbReference>
<gene>
    <name evidence="5" type="ORF">IX84_00395</name>
</gene>
<organism evidence="5 6">
    <name type="scientific">Phaeodactylibacter xiamenensis</name>
    <dbReference type="NCBI Taxonomy" id="1524460"/>
    <lineage>
        <taxon>Bacteria</taxon>
        <taxon>Pseudomonadati</taxon>
        <taxon>Bacteroidota</taxon>
        <taxon>Saprospiria</taxon>
        <taxon>Saprospirales</taxon>
        <taxon>Haliscomenobacteraceae</taxon>
        <taxon>Phaeodactylibacter</taxon>
    </lineage>
</organism>
<evidence type="ECO:0000256" key="2">
    <source>
        <dbReference type="PROSITE-ProRule" id="PRU00169"/>
    </source>
</evidence>
<evidence type="ECO:0008006" key="7">
    <source>
        <dbReference type="Google" id="ProtNLM"/>
    </source>
</evidence>
<evidence type="ECO:0000259" key="4">
    <source>
        <dbReference type="PROSITE" id="PS50930"/>
    </source>
</evidence>
<dbReference type="GO" id="GO:0000160">
    <property type="term" value="P:phosphorelay signal transduction system"/>
    <property type="evidence" value="ECO:0007669"/>
    <property type="project" value="InterPro"/>
</dbReference>
<evidence type="ECO:0000313" key="5">
    <source>
        <dbReference type="EMBL" id="KGE89813.1"/>
    </source>
</evidence>
<dbReference type="InterPro" id="IPR001789">
    <property type="entry name" value="Sig_transdc_resp-reg_receiver"/>
</dbReference>
<feature type="domain" description="HTH LytTR-type" evidence="4">
    <location>
        <begin position="151"/>
        <end position="245"/>
    </location>
</feature>
<dbReference type="STRING" id="1524460.IX84_00395"/>
<dbReference type="Pfam" id="PF04397">
    <property type="entry name" value="LytTR"/>
    <property type="match status" value="1"/>
</dbReference>
<dbReference type="Pfam" id="PF00072">
    <property type="entry name" value="Response_reg"/>
    <property type="match status" value="1"/>
</dbReference>
<dbReference type="OrthoDB" id="962549at2"/>
<name>A0A098SDX0_9BACT</name>
<keyword evidence="1 2" id="KW-0597">Phosphoprotein</keyword>
<protein>
    <recommendedName>
        <fullName evidence="7">Response regulatory domain-containing protein</fullName>
    </recommendedName>
</protein>
<accession>A0A098SDX0</accession>
<dbReference type="RefSeq" id="WP_044215591.1">
    <property type="nucleotide sequence ID" value="NZ_JBKAGJ010000014.1"/>
</dbReference>
<dbReference type="SMART" id="SM00850">
    <property type="entry name" value="LytTR"/>
    <property type="match status" value="1"/>
</dbReference>
<dbReference type="EMBL" id="JPOS01000002">
    <property type="protein sequence ID" value="KGE89813.1"/>
    <property type="molecule type" value="Genomic_DNA"/>
</dbReference>
<dbReference type="GO" id="GO:0003677">
    <property type="term" value="F:DNA binding"/>
    <property type="evidence" value="ECO:0007669"/>
    <property type="project" value="InterPro"/>
</dbReference>
<dbReference type="InterPro" id="IPR011006">
    <property type="entry name" value="CheY-like_superfamily"/>
</dbReference>
<dbReference type="InterPro" id="IPR007492">
    <property type="entry name" value="LytTR_DNA-bd_dom"/>
</dbReference>
<sequence>MTAAIIEDSLPVAELLQHHLRESFPDMKIAGVADCLPDAVELVREIRPDLLFLDIQIKQGTSFSLLNTLESQRLLNAHLIFVTGHGSKENVQRAMRYAALDFIEKPINPDQLRSAVERACRKDQDQQAIIEKLGLMMELLERRGQRLRSVMSVPLLHGDMEMVHKDKVVYIESKGPATIVHLEDGQRLASSQNLKYYEHLLSGEGGFHRISRSHLVNELHIQRYTSGEKYLILRNGEQLQASRRRGADFYRDVSGALISDRPSLKQLIDKIQHMLRR</sequence>
<feature type="domain" description="Response regulatory" evidence="3">
    <location>
        <begin position="2"/>
        <end position="120"/>
    </location>
</feature>
<dbReference type="Gene3D" id="3.40.50.2300">
    <property type="match status" value="1"/>
</dbReference>
<evidence type="ECO:0000313" key="6">
    <source>
        <dbReference type="Proteomes" id="UP000029736"/>
    </source>
</evidence>
<dbReference type="Proteomes" id="UP000029736">
    <property type="component" value="Unassembled WGS sequence"/>
</dbReference>
<dbReference type="SMART" id="SM00448">
    <property type="entry name" value="REC"/>
    <property type="match status" value="1"/>
</dbReference>
<feature type="modified residue" description="4-aspartylphosphate" evidence="2">
    <location>
        <position position="54"/>
    </location>
</feature>
<evidence type="ECO:0000259" key="3">
    <source>
        <dbReference type="PROSITE" id="PS50110"/>
    </source>
</evidence>
<comment type="caution">
    <text evidence="5">The sequence shown here is derived from an EMBL/GenBank/DDBJ whole genome shotgun (WGS) entry which is preliminary data.</text>
</comment>
<evidence type="ECO:0000256" key="1">
    <source>
        <dbReference type="ARBA" id="ARBA00022553"/>
    </source>
</evidence>
<dbReference type="SUPFAM" id="SSF52172">
    <property type="entry name" value="CheY-like"/>
    <property type="match status" value="1"/>
</dbReference>
<dbReference type="AlphaFoldDB" id="A0A098SDX0"/>
<keyword evidence="6" id="KW-1185">Reference proteome</keyword>